<dbReference type="EMBL" id="PP179318">
    <property type="protein sequence ID" value="XAI70139.1"/>
    <property type="molecule type" value="Genomic_DNA"/>
</dbReference>
<organism evidence="1">
    <name type="scientific">Pseudomonas phage Nican01</name>
    <dbReference type="NCBI Taxonomy" id="3138540"/>
    <lineage>
        <taxon>Viruses</taxon>
        <taxon>Duplodnaviria</taxon>
        <taxon>Heunggongvirae</taxon>
        <taxon>Uroviricota</taxon>
        <taxon>Caudoviricetes</taxon>
        <taxon>Nickievirus</taxon>
    </lineage>
</organism>
<gene>
    <name evidence="1" type="ORF">Nican01_00126</name>
</gene>
<proteinExistence type="predicted"/>
<name>A0AAU6W201_9CAUD</name>
<evidence type="ECO:0000313" key="1">
    <source>
        <dbReference type="EMBL" id="XAI70139.1"/>
    </source>
</evidence>
<accession>A0AAU6W201</accession>
<protein>
    <submittedName>
        <fullName evidence="1">Uncharacterized protein</fullName>
    </submittedName>
</protein>
<reference evidence="1" key="1">
    <citation type="journal article" date="2024" name="J. Gen. Virol.">
        <title>Novel phages of Pseudomonas syringae unveil numerous potential auxiliary metabolic genes.</title>
        <authorList>
            <person name="Feltin C."/>
            <person name="Garneau J.R."/>
            <person name="Morris C.E."/>
            <person name="Berard A."/>
            <person name="Torres-Barcelo C."/>
        </authorList>
    </citation>
    <scope>NUCLEOTIDE SEQUENCE</scope>
</reference>
<sequence length="176" mass="20326">MSKSAPDYFKGWYKITFTQVLASHGWDLAYDLDGYMKTIDRPMVPRLVPHIRLTQEGHPATATHEESGRKIAKTLASMYCPGFCVIKAIYDPNYEDIDYRYRLVRFSDPEEKRPGMMEEVDCSTYGGLGALLSAFCKEWVNDEHLNCMDHYECHRRNTSADSVPNEYRERGYGLFG</sequence>